<proteinExistence type="predicted"/>
<evidence type="ECO:0000313" key="1">
    <source>
        <dbReference type="EMBL" id="ART21791.1"/>
    </source>
</evidence>
<dbReference type="EMBL" id="CP021252">
    <property type="protein sequence ID" value="ART21791.1"/>
    <property type="molecule type" value="Genomic_DNA"/>
</dbReference>
<name>A0A2Z2J5B6_CORST</name>
<gene>
    <name evidence="1" type="ORF">CBE89_10025</name>
</gene>
<sequence length="288" mass="31569">MAGETHAVSAMTTYSLAPGVAVVEREPGVIQFGMDATRVGVVEVEMQIVEALNLLSKPMTRESIERLLIRAGMDDAAARTLIEDLICYNILWPEQPRQSVVVLGSSALAQALRTVFHNDGFILRNPLESENMYSYIASVSEHFPVVAADMLHEPVNLAAALSKCKGTFLPVSLVDSRGVIGPVHVDGRGPCPMCAHLHRIDVDGQWHQVVSQLADADRNTDDLVVQAVAVQSAVLVRRLAGWPSPPGAKSSRVMPGEQLEVDLYGHNQYRLVIEHPKCPYCFETKRNR</sequence>
<evidence type="ECO:0008006" key="3">
    <source>
        <dbReference type="Google" id="ProtNLM"/>
    </source>
</evidence>
<dbReference type="RefSeq" id="WP_086891826.1">
    <property type="nucleotide sequence ID" value="NZ_CP021252.1"/>
</dbReference>
<accession>A0A2Z2J5B6</accession>
<organism evidence="1 2">
    <name type="scientific">Corynebacterium striatum</name>
    <dbReference type="NCBI Taxonomy" id="43770"/>
    <lineage>
        <taxon>Bacteria</taxon>
        <taxon>Bacillati</taxon>
        <taxon>Actinomycetota</taxon>
        <taxon>Actinomycetes</taxon>
        <taxon>Mycobacteriales</taxon>
        <taxon>Corynebacteriaceae</taxon>
        <taxon>Corynebacterium</taxon>
    </lineage>
</organism>
<dbReference type="KEGG" id="cstr:CBE89_10025"/>
<reference evidence="1 2" key="1">
    <citation type="submission" date="2017-05" db="EMBL/GenBank/DDBJ databases">
        <title>Complete genome sequence of Corynebacterium striatum KC-Na-1 isolated from Neophocaena asiaeorientalis in Korea.</title>
        <authorList>
            <person name="Kim J.H."/>
            <person name="Lee K."/>
        </authorList>
    </citation>
    <scope>NUCLEOTIDE SEQUENCE [LARGE SCALE GENOMIC DNA]</scope>
    <source>
        <strain evidence="1 2">KC-Na-01</strain>
    </source>
</reference>
<protein>
    <recommendedName>
        <fullName evidence="3">Bacteriocin biosynthesis cyclodehydratase domain</fullName>
    </recommendedName>
</protein>
<evidence type="ECO:0000313" key="2">
    <source>
        <dbReference type="Proteomes" id="UP000250197"/>
    </source>
</evidence>
<dbReference type="Gene3D" id="3.40.50.720">
    <property type="entry name" value="NAD(P)-binding Rossmann-like Domain"/>
    <property type="match status" value="1"/>
</dbReference>
<dbReference type="AlphaFoldDB" id="A0A2Z2J5B6"/>
<dbReference type="Proteomes" id="UP000250197">
    <property type="component" value="Chromosome"/>
</dbReference>